<dbReference type="InterPro" id="IPR002347">
    <property type="entry name" value="SDR_fam"/>
</dbReference>
<evidence type="ECO:0000313" key="2">
    <source>
        <dbReference type="Proteomes" id="UP000028640"/>
    </source>
</evidence>
<keyword evidence="1" id="KW-0560">Oxidoreductase</keyword>
<dbReference type="PRINTS" id="PR00081">
    <property type="entry name" value="GDHRDH"/>
</dbReference>
<proteinExistence type="predicted"/>
<dbReference type="GO" id="GO:0016491">
    <property type="term" value="F:oxidoreductase activity"/>
    <property type="evidence" value="ECO:0007669"/>
    <property type="project" value="UniProtKB-KW"/>
</dbReference>
<dbReference type="RefSeq" id="WP_034795694.1">
    <property type="nucleotide sequence ID" value="NZ_JMPJ01000074.1"/>
</dbReference>
<dbReference type="Pfam" id="PF00106">
    <property type="entry name" value="adh_short"/>
    <property type="match status" value="1"/>
</dbReference>
<dbReference type="SUPFAM" id="SSF51735">
    <property type="entry name" value="NAD(P)-binding Rossmann-fold domains"/>
    <property type="match status" value="1"/>
</dbReference>
<dbReference type="EC" id="1.-.-.-" evidence="1"/>
<dbReference type="EMBL" id="JMPJ01000074">
    <property type="protein sequence ID" value="KFC77563.1"/>
    <property type="molecule type" value="Genomic_DNA"/>
</dbReference>
<name>A0A085G1G8_EWIA3</name>
<dbReference type="eggNOG" id="COG1028">
    <property type="taxonomic scope" value="Bacteria"/>
</dbReference>
<protein>
    <submittedName>
        <fullName evidence="1">Short-chain dehydrogenase</fullName>
        <ecNumber evidence="1">1.-.-.-</ecNumber>
    </submittedName>
</protein>
<reference evidence="1 2" key="1">
    <citation type="submission" date="2014-05" db="EMBL/GenBank/DDBJ databases">
        <title>ATOL: Assembling a taxonomically balanced genome-scale reconstruction of the evolutionary history of the Enterobacteriaceae.</title>
        <authorList>
            <person name="Plunkett G.III."/>
            <person name="Neeno-Eckwall E.C."/>
            <person name="Glasner J.D."/>
            <person name="Perna N.T."/>
        </authorList>
    </citation>
    <scope>NUCLEOTIDE SEQUENCE [LARGE SCALE GENOMIC DNA]</scope>
    <source>
        <strain evidence="1 2">ATCC 33852</strain>
    </source>
</reference>
<dbReference type="OrthoDB" id="9789398at2"/>
<gene>
    <name evidence="1" type="ORF">GEAM_4169</name>
</gene>
<dbReference type="AlphaFoldDB" id="A0A085G1G8"/>
<keyword evidence="2" id="KW-1185">Reference proteome</keyword>
<dbReference type="Gene3D" id="3.40.50.720">
    <property type="entry name" value="NAD(P)-binding Rossmann-like Domain"/>
    <property type="match status" value="1"/>
</dbReference>
<accession>A0A085G1G8</accession>
<dbReference type="InterPro" id="IPR036291">
    <property type="entry name" value="NAD(P)-bd_dom_sf"/>
</dbReference>
<dbReference type="STRING" id="910964.GEAM_4169"/>
<evidence type="ECO:0000313" key="1">
    <source>
        <dbReference type="EMBL" id="KFC77563.1"/>
    </source>
</evidence>
<dbReference type="GeneID" id="78382442"/>
<dbReference type="PANTHER" id="PTHR43431:SF7">
    <property type="entry name" value="OXIDOREDUCTASE, SHORT CHAIN DEHYDROGENASE_REDUCTASE FAMILY (AFU_ORTHOLOGUE AFUA_5G14000)"/>
    <property type="match status" value="1"/>
</dbReference>
<sequence length="243" mass="25873">MQPTAVIVGVGSEEGLGGALARRFAKGGFHVIVAGRTVEKIESVAKSLGEGNGTAVQVDVTQPEEVRRLFQTASAPGAGRAPASAVIFNAGNNQHIPFRELTSAQVEEFWRVGCFAGFLVAQEAVNLLLPQGKGSLIFTGASASLRGRPGYAHFSAAKAGLRMLSQSLAREFGPQGLHVAHVLIDGGINGNRLKSAMPDVVDKRGVNGLLDIDAIAETYWHLHQQHPSAWTQEIDLRPFKESF</sequence>
<dbReference type="PANTHER" id="PTHR43431">
    <property type="entry name" value="OXIDOREDUCTASE, SHORT CHAIN DEHYDROGENASE/REDUCTASE FAMILY (AFU_ORTHOLOGUE AFUA_5G14000)"/>
    <property type="match status" value="1"/>
</dbReference>
<comment type="caution">
    <text evidence="1">The sequence shown here is derived from an EMBL/GenBank/DDBJ whole genome shotgun (WGS) entry which is preliminary data.</text>
</comment>
<organism evidence="1 2">
    <name type="scientific">Ewingella americana (strain ATCC 33852 / DSM 4580 / CCUG 14506 / JCM 5911 / LMG 7869 / NCTC 12157 / CDC 1468-78)</name>
    <dbReference type="NCBI Taxonomy" id="910964"/>
    <lineage>
        <taxon>Bacteria</taxon>
        <taxon>Pseudomonadati</taxon>
        <taxon>Pseudomonadota</taxon>
        <taxon>Gammaproteobacteria</taxon>
        <taxon>Enterobacterales</taxon>
        <taxon>Yersiniaceae</taxon>
        <taxon>Ewingella</taxon>
    </lineage>
</organism>
<dbReference type="Proteomes" id="UP000028640">
    <property type="component" value="Unassembled WGS sequence"/>
</dbReference>